<feature type="compositionally biased region" description="Pro residues" evidence="1">
    <location>
        <begin position="237"/>
        <end position="251"/>
    </location>
</feature>
<reference evidence="3" key="1">
    <citation type="submission" date="2023-02" db="EMBL/GenBank/DDBJ databases">
        <title>Actinomadura rubrobrunea NBRC 14622.</title>
        <authorList>
            <person name="Ichikawa N."/>
            <person name="Sato H."/>
            <person name="Tonouchi N."/>
        </authorList>
    </citation>
    <scope>NUCLEOTIDE SEQUENCE</scope>
    <source>
        <strain evidence="3">NBRC 14622</strain>
    </source>
</reference>
<feature type="compositionally biased region" description="Gly residues" evidence="1">
    <location>
        <begin position="221"/>
        <end position="230"/>
    </location>
</feature>
<name>A0A9W6UUC7_9ACTN</name>
<evidence type="ECO:0000256" key="2">
    <source>
        <dbReference type="SAM" id="SignalP"/>
    </source>
</evidence>
<evidence type="ECO:0000256" key="1">
    <source>
        <dbReference type="SAM" id="MobiDB-lite"/>
    </source>
</evidence>
<proteinExistence type="predicted"/>
<dbReference type="Gene3D" id="2.60.40.10">
    <property type="entry name" value="Immunoglobulins"/>
    <property type="match status" value="1"/>
</dbReference>
<dbReference type="Proteomes" id="UP001165124">
    <property type="component" value="Unassembled WGS sequence"/>
</dbReference>
<feature type="signal peptide" evidence="2">
    <location>
        <begin position="1"/>
        <end position="26"/>
    </location>
</feature>
<organism evidence="3 4">
    <name type="scientific">Actinomadura rubrobrunea</name>
    <dbReference type="NCBI Taxonomy" id="115335"/>
    <lineage>
        <taxon>Bacteria</taxon>
        <taxon>Bacillati</taxon>
        <taxon>Actinomycetota</taxon>
        <taxon>Actinomycetes</taxon>
        <taxon>Streptosporangiales</taxon>
        <taxon>Thermomonosporaceae</taxon>
        <taxon>Actinomadura</taxon>
    </lineage>
</organism>
<feature type="chain" id="PRO_5040989768" description="Fibronectin type-III domain-containing protein" evidence="2">
    <location>
        <begin position="27"/>
        <end position="441"/>
    </location>
</feature>
<feature type="region of interest" description="Disordered" evidence="1">
    <location>
        <begin position="378"/>
        <end position="441"/>
    </location>
</feature>
<comment type="caution">
    <text evidence="3">The sequence shown here is derived from an EMBL/GenBank/DDBJ whole genome shotgun (WGS) entry which is preliminary data.</text>
</comment>
<dbReference type="EMBL" id="BSRZ01000005">
    <property type="protein sequence ID" value="GLW64516.1"/>
    <property type="molecule type" value="Genomic_DNA"/>
</dbReference>
<feature type="compositionally biased region" description="Polar residues" evidence="1">
    <location>
        <begin position="256"/>
        <end position="267"/>
    </location>
</feature>
<evidence type="ECO:0008006" key="5">
    <source>
        <dbReference type="Google" id="ProtNLM"/>
    </source>
</evidence>
<keyword evidence="4" id="KW-1185">Reference proteome</keyword>
<dbReference type="InterPro" id="IPR013783">
    <property type="entry name" value="Ig-like_fold"/>
</dbReference>
<dbReference type="AlphaFoldDB" id="A0A9W6UUC7"/>
<feature type="compositionally biased region" description="Low complexity" evidence="1">
    <location>
        <begin position="386"/>
        <end position="404"/>
    </location>
</feature>
<protein>
    <recommendedName>
        <fullName evidence="5">Fibronectin type-III domain-containing protein</fullName>
    </recommendedName>
</protein>
<dbReference type="GO" id="GO:0005975">
    <property type="term" value="P:carbohydrate metabolic process"/>
    <property type="evidence" value="ECO:0007669"/>
    <property type="project" value="UniProtKB-ARBA"/>
</dbReference>
<feature type="compositionally biased region" description="Basic residues" evidence="1">
    <location>
        <begin position="424"/>
        <end position="441"/>
    </location>
</feature>
<evidence type="ECO:0000313" key="4">
    <source>
        <dbReference type="Proteomes" id="UP001165124"/>
    </source>
</evidence>
<sequence>MTWTRRIGAVALAAPLAMSVPILATAAPASAAGAGITSPDDGAVISSGGSVKVAATTEWLNAWRLVVVSPGGTEQVVASKGALSSAGLSGTADLGNNGRYEVRLQENFLGWHTKATRSFVARVPPAAPGGVSAKLSGSKITVRWNRGLESDLLGYSISAGAAGSKSGSVDGLCSGTSCSTTFAVPSSASGTIPVRVRARRSDGSGGSIYSSAASASVTVKGSGGSGGGGSSVSPPSSSVPPTVPSTPPPGAAPLTPFNNASPVTLPQVQPEGATPGLTYPAPQVADQNRPKAQNVAASDTLQWGKSIATALILLLIAAHLGTWTRRIRVAHAGVSSQGTAARIARSGTGRKRVIRARQQIAQAEAAARTAEISSAVKAARGERGSKAAAAPSRPGASRAGRRPATLGGGNSGVVVRIAEPAHRSGARHGARRRRGGRRRAK</sequence>
<accession>A0A9W6UUC7</accession>
<dbReference type="SUPFAM" id="SSF49265">
    <property type="entry name" value="Fibronectin type III"/>
    <property type="match status" value="1"/>
</dbReference>
<feature type="region of interest" description="Disordered" evidence="1">
    <location>
        <begin position="219"/>
        <end position="291"/>
    </location>
</feature>
<keyword evidence="2" id="KW-0732">Signal</keyword>
<evidence type="ECO:0000313" key="3">
    <source>
        <dbReference type="EMBL" id="GLW64516.1"/>
    </source>
</evidence>
<gene>
    <name evidence="3" type="ORF">Arub01_27600</name>
</gene>
<dbReference type="InterPro" id="IPR036116">
    <property type="entry name" value="FN3_sf"/>
</dbReference>